<keyword evidence="12" id="KW-1185">Reference proteome</keyword>
<dbReference type="Gene3D" id="1.10.8.60">
    <property type="match status" value="1"/>
</dbReference>
<dbReference type="GO" id="GO:0009098">
    <property type="term" value="P:L-leucine biosynthetic process"/>
    <property type="evidence" value="ECO:0007669"/>
    <property type="project" value="TreeGrafter"/>
</dbReference>
<comment type="similarity">
    <text evidence="1 7">Belongs to the 4-hydroxy-2-oxovalerate aldolase family.</text>
</comment>
<evidence type="ECO:0000313" key="12">
    <source>
        <dbReference type="Proteomes" id="UP000199696"/>
    </source>
</evidence>
<keyword evidence="5 7" id="KW-0456">Lyase</keyword>
<dbReference type="GO" id="GO:0008701">
    <property type="term" value="F:4-hydroxy-2-oxovalerate aldolase activity"/>
    <property type="evidence" value="ECO:0007669"/>
    <property type="project" value="UniProtKB-UniRule"/>
</dbReference>
<feature type="active site" description="Proton acceptor" evidence="7">
    <location>
        <position position="16"/>
    </location>
</feature>
<dbReference type="PROSITE" id="PS50991">
    <property type="entry name" value="PYR_CT"/>
    <property type="match status" value="1"/>
</dbReference>
<dbReference type="NCBIfam" id="NF006049">
    <property type="entry name" value="PRK08195.1"/>
    <property type="match status" value="1"/>
</dbReference>
<evidence type="ECO:0000256" key="2">
    <source>
        <dbReference type="ARBA" id="ARBA00022723"/>
    </source>
</evidence>
<organism evidence="11 12">
    <name type="scientific">Micromonospora eburnea</name>
    <dbReference type="NCBI Taxonomy" id="227316"/>
    <lineage>
        <taxon>Bacteria</taxon>
        <taxon>Bacillati</taxon>
        <taxon>Actinomycetota</taxon>
        <taxon>Actinomycetes</taxon>
        <taxon>Micromonosporales</taxon>
        <taxon>Micromonosporaceae</taxon>
        <taxon>Micromonospora</taxon>
    </lineage>
</organism>
<keyword evidence="4 7" id="KW-0464">Manganese</keyword>
<dbReference type="GO" id="GO:0030145">
    <property type="term" value="F:manganese ion binding"/>
    <property type="evidence" value="ECO:0007669"/>
    <property type="project" value="UniProtKB-UniRule"/>
</dbReference>
<feature type="binding site" evidence="7">
    <location>
        <position position="195"/>
    </location>
    <ligand>
        <name>substrate</name>
    </ligand>
</feature>
<keyword evidence="3 7" id="KW-0058">Aromatic hydrocarbons catabolism</keyword>
<dbReference type="Pfam" id="PF07836">
    <property type="entry name" value="DmpG_comm"/>
    <property type="match status" value="1"/>
</dbReference>
<dbReference type="PANTHER" id="PTHR10277:SF9">
    <property type="entry name" value="2-ISOPROPYLMALATE SYNTHASE 1, CHLOROPLASTIC-RELATED"/>
    <property type="match status" value="1"/>
</dbReference>
<protein>
    <recommendedName>
        <fullName evidence="7 8">4-hydroxy-2-oxovalerate aldolase</fullName>
        <shortName evidence="7">HOA</shortName>
        <ecNumber evidence="7 8">4.1.3.39</ecNumber>
    </recommendedName>
    <alternativeName>
        <fullName evidence="7">4-hydroxy-2-keto-pentanoic acid aldolase</fullName>
    </alternativeName>
    <alternativeName>
        <fullName evidence="7">4-hydroxy-2-oxopentanoate aldolase</fullName>
    </alternativeName>
</protein>
<dbReference type="HAMAP" id="MF_01656">
    <property type="entry name" value="HOA"/>
    <property type="match status" value="1"/>
</dbReference>
<evidence type="ECO:0000313" key="11">
    <source>
        <dbReference type="EMBL" id="SCL64064.1"/>
    </source>
</evidence>
<feature type="binding site" evidence="7">
    <location>
        <position position="166"/>
    </location>
    <ligand>
        <name>substrate</name>
    </ligand>
</feature>
<dbReference type="InterPro" id="IPR013785">
    <property type="entry name" value="Aldolase_TIM"/>
</dbReference>
<dbReference type="SUPFAM" id="SSF89000">
    <property type="entry name" value="post-HMGL domain-like"/>
    <property type="match status" value="1"/>
</dbReference>
<dbReference type="Pfam" id="PF00682">
    <property type="entry name" value="HMGL-like"/>
    <property type="match status" value="1"/>
</dbReference>
<evidence type="ECO:0000256" key="1">
    <source>
        <dbReference type="ARBA" id="ARBA00008944"/>
    </source>
</evidence>
<dbReference type="STRING" id="227316.GA0070604_5120"/>
<evidence type="ECO:0000256" key="8">
    <source>
        <dbReference type="NCBIfam" id="TIGR03217"/>
    </source>
</evidence>
<proteinExistence type="inferred from homology"/>
<keyword evidence="2 7" id="KW-0479">Metal-binding</keyword>
<reference evidence="12" key="1">
    <citation type="submission" date="2016-06" db="EMBL/GenBank/DDBJ databases">
        <authorList>
            <person name="Varghese N."/>
            <person name="Submissions Spin"/>
        </authorList>
    </citation>
    <scope>NUCLEOTIDE SEQUENCE [LARGE SCALE GENOMIC DNA]</scope>
    <source>
        <strain evidence="12">DSM 44814</strain>
    </source>
</reference>
<sequence>MTDLYIQDVTLRDGMHAIAHRYTVDQVRTIAAALDAAGVAAIEVAHGDGLAGSSVNYGHGAASDADWISAAAEVLTNARLTTLLLPGIGTIADLKAAKALGVTSVRIATHCTEADISAQHISWARENGMDVSGFLMMSHMNDPAGLAAQAKLMESYGAHCVYVTDSGGRLLMSDVAARVDAYRQVLAPETQIGIHAHHNLSLGVANSVVAVEHGRVLGSAPAGPDAAHGRTVRVDASLAGMGAGAGNAPLEVFVAVAELHGWKHGCDVFALMDAADDVVRPLQDRPVQVDRETLSLGYAGVYSSFLRHAERASAKYGVDVRSILVELGRRRMVGGQEDMIVDVALDLAGEEAVSARSEPGLRAPQSRTKGEAVSARSEPGLRAPQSRTRGGAA</sequence>
<evidence type="ECO:0000256" key="5">
    <source>
        <dbReference type="ARBA" id="ARBA00023239"/>
    </source>
</evidence>
<feature type="domain" description="Pyruvate carboxyltransferase" evidence="10">
    <location>
        <begin position="4"/>
        <end position="260"/>
    </location>
</feature>
<evidence type="ECO:0000256" key="3">
    <source>
        <dbReference type="ARBA" id="ARBA00022797"/>
    </source>
</evidence>
<feature type="binding site" evidence="7">
    <location>
        <position position="197"/>
    </location>
    <ligand>
        <name>Mn(2+)</name>
        <dbReference type="ChEBI" id="CHEBI:29035"/>
    </ligand>
</feature>
<dbReference type="EMBL" id="FMHY01000002">
    <property type="protein sequence ID" value="SCL64064.1"/>
    <property type="molecule type" value="Genomic_DNA"/>
</dbReference>
<feature type="region of interest" description="Disordered" evidence="9">
    <location>
        <begin position="353"/>
        <end position="393"/>
    </location>
</feature>
<comment type="catalytic activity">
    <reaction evidence="7">
        <text>(S)-4-hydroxy-2-oxopentanoate = acetaldehyde + pyruvate</text>
        <dbReference type="Rhea" id="RHEA:22624"/>
        <dbReference type="ChEBI" id="CHEBI:15343"/>
        <dbReference type="ChEBI" id="CHEBI:15361"/>
        <dbReference type="ChEBI" id="CHEBI:73143"/>
        <dbReference type="EC" id="4.1.3.39"/>
    </reaction>
</comment>
<dbReference type="Proteomes" id="UP000199696">
    <property type="component" value="Unassembled WGS sequence"/>
</dbReference>
<feature type="binding site" evidence="7">
    <location>
        <position position="13"/>
    </location>
    <ligand>
        <name>Mn(2+)</name>
        <dbReference type="ChEBI" id="CHEBI:29035"/>
    </ligand>
</feature>
<dbReference type="PANTHER" id="PTHR10277">
    <property type="entry name" value="HOMOCITRATE SYNTHASE-RELATED"/>
    <property type="match status" value="1"/>
</dbReference>
<dbReference type="Gene3D" id="3.20.20.70">
    <property type="entry name" value="Aldolase class I"/>
    <property type="match status" value="1"/>
</dbReference>
<feature type="site" description="Transition state stabilizer" evidence="7">
    <location>
        <position position="12"/>
    </location>
</feature>
<evidence type="ECO:0000256" key="6">
    <source>
        <dbReference type="ARBA" id="ARBA00023518"/>
    </source>
</evidence>
<dbReference type="GO" id="GO:0003852">
    <property type="term" value="F:2-isopropylmalate synthase activity"/>
    <property type="evidence" value="ECO:0007669"/>
    <property type="project" value="TreeGrafter"/>
</dbReference>
<dbReference type="InterPro" id="IPR017629">
    <property type="entry name" value="4OH_2_O-val_aldolase"/>
</dbReference>
<dbReference type="InterPro" id="IPR000891">
    <property type="entry name" value="PYR_CT"/>
</dbReference>
<dbReference type="AlphaFoldDB" id="A0A1C6VDF8"/>
<comment type="catalytic activity">
    <reaction evidence="6">
        <text>(S)-4-hydroxy-2-oxohexanoate = propanal + pyruvate</text>
        <dbReference type="Rhea" id="RHEA:36003"/>
        <dbReference type="ChEBI" id="CHEBI:15361"/>
        <dbReference type="ChEBI" id="CHEBI:17153"/>
        <dbReference type="ChEBI" id="CHEBI:73142"/>
        <dbReference type="EC" id="4.1.3.43"/>
    </reaction>
    <physiologicalReaction direction="left-to-right" evidence="6">
        <dbReference type="Rhea" id="RHEA:36004"/>
    </physiologicalReaction>
</comment>
<dbReference type="InterPro" id="IPR035685">
    <property type="entry name" value="DRE_TIM_HOA"/>
</dbReference>
<feature type="binding site" evidence="7">
    <location>
        <position position="302"/>
    </location>
    <ligand>
        <name>substrate</name>
    </ligand>
</feature>
<evidence type="ECO:0000256" key="9">
    <source>
        <dbReference type="SAM" id="MobiDB-lite"/>
    </source>
</evidence>
<name>A0A1C6VDF8_9ACTN</name>
<dbReference type="InterPro" id="IPR050073">
    <property type="entry name" value="2-IPM_HCS-like"/>
</dbReference>
<feature type="binding site" evidence="7">
    <location>
        <begin position="12"/>
        <end position="13"/>
    </location>
    <ligand>
        <name>substrate</name>
    </ligand>
</feature>
<evidence type="ECO:0000256" key="7">
    <source>
        <dbReference type="HAMAP-Rule" id="MF_01656"/>
    </source>
</evidence>
<evidence type="ECO:0000256" key="4">
    <source>
        <dbReference type="ARBA" id="ARBA00023211"/>
    </source>
</evidence>
<gene>
    <name evidence="11" type="ORF">GA0070604_5120</name>
</gene>
<dbReference type="NCBIfam" id="TIGR03217">
    <property type="entry name" value="4OH_2_O_val_ald"/>
    <property type="match status" value="1"/>
</dbReference>
<dbReference type="InterPro" id="IPR012425">
    <property type="entry name" value="DmpG_comm"/>
</dbReference>
<feature type="binding site" evidence="7">
    <location>
        <position position="195"/>
    </location>
    <ligand>
        <name>Mn(2+)</name>
        <dbReference type="ChEBI" id="CHEBI:29035"/>
    </ligand>
</feature>
<evidence type="ECO:0000259" key="10">
    <source>
        <dbReference type="PROSITE" id="PS50991"/>
    </source>
</evidence>
<dbReference type="SUPFAM" id="SSF51569">
    <property type="entry name" value="Aldolase"/>
    <property type="match status" value="1"/>
</dbReference>
<dbReference type="CDD" id="cd07943">
    <property type="entry name" value="DRE_TIM_HOA"/>
    <property type="match status" value="1"/>
</dbReference>
<dbReference type="EC" id="4.1.3.39" evidence="7 8"/>
<accession>A0A1C6VDF8</accession>